<evidence type="ECO:0000256" key="3">
    <source>
        <dbReference type="HAMAP-Rule" id="MF_00187"/>
    </source>
</evidence>
<dbReference type="InterPro" id="IPR003786">
    <property type="entry name" value="FdhD"/>
</dbReference>
<evidence type="ECO:0000313" key="4">
    <source>
        <dbReference type="EMBL" id="XBH17690.1"/>
    </source>
</evidence>
<dbReference type="SUPFAM" id="SSF53927">
    <property type="entry name" value="Cytidine deaminase-like"/>
    <property type="match status" value="1"/>
</dbReference>
<keyword evidence="2 3" id="KW-0501">Molybdenum cofactor biosynthesis</keyword>
<name>A0AAU7DKT4_9BACT</name>
<dbReference type="RefSeq" id="WP_348262915.1">
    <property type="nucleotide sequence ID" value="NZ_CP121196.1"/>
</dbReference>
<gene>
    <name evidence="3 4" type="primary">fdhD</name>
    <name evidence="4" type="ORF">P8935_24385</name>
</gene>
<evidence type="ECO:0000256" key="2">
    <source>
        <dbReference type="ARBA" id="ARBA00023150"/>
    </source>
</evidence>
<dbReference type="Gene3D" id="3.10.20.10">
    <property type="match status" value="1"/>
</dbReference>
<protein>
    <recommendedName>
        <fullName evidence="3">Sulfur carrier protein FdhD</fullName>
    </recommendedName>
</protein>
<dbReference type="PANTHER" id="PTHR30592:SF1">
    <property type="entry name" value="SULFUR CARRIER PROTEIN FDHD"/>
    <property type="match status" value="1"/>
</dbReference>
<dbReference type="NCBIfam" id="NF001943">
    <property type="entry name" value="PRK00724.1-2"/>
    <property type="match status" value="1"/>
</dbReference>
<comment type="function">
    <text evidence="3">Required for formate dehydrogenase (FDH) activity. Acts as a sulfur carrier protein that transfers sulfur from IscS to the molybdenum cofactor prior to its insertion into FDH.</text>
</comment>
<dbReference type="InterPro" id="IPR016193">
    <property type="entry name" value="Cytidine_deaminase-like"/>
</dbReference>
<accession>A0AAU7DKT4</accession>
<dbReference type="HAMAP" id="MF_00187">
    <property type="entry name" value="FdhD"/>
    <property type="match status" value="1"/>
</dbReference>
<dbReference type="Gene3D" id="3.40.140.10">
    <property type="entry name" value="Cytidine Deaminase, domain 2"/>
    <property type="match status" value="1"/>
</dbReference>
<proteinExistence type="inferred from homology"/>
<reference evidence="4" key="1">
    <citation type="submission" date="2023-03" db="EMBL/GenBank/DDBJ databases">
        <title>Edaphobacter sp.</title>
        <authorList>
            <person name="Huber K.J."/>
            <person name="Papendorf J."/>
            <person name="Pilke C."/>
            <person name="Bunk B."/>
            <person name="Sproeer C."/>
            <person name="Pester M."/>
        </authorList>
    </citation>
    <scope>NUCLEOTIDE SEQUENCE</scope>
    <source>
        <strain evidence="4">DSM 110680</strain>
    </source>
</reference>
<dbReference type="GO" id="GO:0006777">
    <property type="term" value="P:Mo-molybdopterin cofactor biosynthetic process"/>
    <property type="evidence" value="ECO:0007669"/>
    <property type="project" value="UniProtKB-UniRule"/>
</dbReference>
<feature type="binding site" evidence="3">
    <location>
        <begin position="255"/>
        <end position="260"/>
    </location>
    <ligand>
        <name>Mo-bis(molybdopterin guanine dinucleotide)</name>
        <dbReference type="ChEBI" id="CHEBI:60539"/>
    </ligand>
</feature>
<feature type="active site" description="Cysteine persulfide intermediate" evidence="3">
    <location>
        <position position="114"/>
    </location>
</feature>
<organism evidence="4">
    <name type="scientific">Telmatobacter sp. DSM 110680</name>
    <dbReference type="NCBI Taxonomy" id="3036704"/>
    <lineage>
        <taxon>Bacteria</taxon>
        <taxon>Pseudomonadati</taxon>
        <taxon>Acidobacteriota</taxon>
        <taxon>Terriglobia</taxon>
        <taxon>Terriglobales</taxon>
        <taxon>Acidobacteriaceae</taxon>
        <taxon>Telmatobacter</taxon>
    </lineage>
</organism>
<dbReference type="AlphaFoldDB" id="A0AAU7DKT4"/>
<dbReference type="GO" id="GO:0097163">
    <property type="term" value="F:sulfur carrier activity"/>
    <property type="evidence" value="ECO:0007669"/>
    <property type="project" value="UniProtKB-UniRule"/>
</dbReference>
<dbReference type="GO" id="GO:0016783">
    <property type="term" value="F:sulfurtransferase activity"/>
    <property type="evidence" value="ECO:0007669"/>
    <property type="project" value="InterPro"/>
</dbReference>
<comment type="similarity">
    <text evidence="3">Belongs to the FdhD family.</text>
</comment>
<dbReference type="EMBL" id="CP121196">
    <property type="protein sequence ID" value="XBH17690.1"/>
    <property type="molecule type" value="Genomic_DNA"/>
</dbReference>
<sequence>MPRVQPALELTHVTEWLNGTDRRIEDHLAVEEPLEIRIDGKPLTVTMRTPGHDEELAAGFFWTEGLIESPGQIVEVRKISVKNAARDNIVSVELGDHSFDPELLQRNFFAASSCGICGKASIAAIRVRGLTHPNADFRIDPELLCALPALLRDQQQLFGRTGGLHAAALFDSAGKLLVIREDIGRHNAVDKVIGWSLVKGLLPLSDCAMMVSGRGGFEIVQKALAAGVPLLASVSAPSSLAVKLAREMSLTLVGFLRDRRFVIYSNPERCRS</sequence>
<dbReference type="PANTHER" id="PTHR30592">
    <property type="entry name" value="FORMATE DEHYDROGENASE"/>
    <property type="match status" value="1"/>
</dbReference>
<comment type="subcellular location">
    <subcellularLocation>
        <location evidence="3">Cytoplasm</location>
    </subcellularLocation>
</comment>
<dbReference type="NCBIfam" id="TIGR00129">
    <property type="entry name" value="fdhD_narQ"/>
    <property type="match status" value="1"/>
</dbReference>
<evidence type="ECO:0000256" key="1">
    <source>
        <dbReference type="ARBA" id="ARBA00022490"/>
    </source>
</evidence>
<dbReference type="GO" id="GO:0005737">
    <property type="term" value="C:cytoplasm"/>
    <property type="evidence" value="ECO:0007669"/>
    <property type="project" value="UniProtKB-SubCell"/>
</dbReference>
<dbReference type="PIRSF" id="PIRSF015626">
    <property type="entry name" value="FdhD"/>
    <property type="match status" value="1"/>
</dbReference>
<keyword evidence="1 3" id="KW-0963">Cytoplasm</keyword>
<dbReference type="Pfam" id="PF02634">
    <property type="entry name" value="FdhD-NarQ"/>
    <property type="match status" value="1"/>
</dbReference>